<keyword evidence="5 11" id="KW-0067">ATP-binding</keyword>
<dbReference type="CDD" id="cd03251">
    <property type="entry name" value="ABCC_MsbA"/>
    <property type="match status" value="1"/>
</dbReference>
<dbReference type="Proteomes" id="UP000594464">
    <property type="component" value="Chromosome"/>
</dbReference>
<accession>A0A7T0C3Z1</accession>
<dbReference type="GO" id="GO:0005524">
    <property type="term" value="F:ATP binding"/>
    <property type="evidence" value="ECO:0007669"/>
    <property type="project" value="UniProtKB-KW"/>
</dbReference>
<comment type="subcellular location">
    <subcellularLocation>
        <location evidence="1">Cell membrane</location>
        <topology evidence="1">Multi-pass membrane protein</topology>
    </subcellularLocation>
</comment>
<feature type="domain" description="ABC transporter" evidence="9">
    <location>
        <begin position="336"/>
        <end position="571"/>
    </location>
</feature>
<evidence type="ECO:0000256" key="2">
    <source>
        <dbReference type="ARBA" id="ARBA00022448"/>
    </source>
</evidence>
<evidence type="ECO:0000259" key="10">
    <source>
        <dbReference type="PROSITE" id="PS50929"/>
    </source>
</evidence>
<dbReference type="PROSITE" id="PS00211">
    <property type="entry name" value="ABC_TRANSPORTER_1"/>
    <property type="match status" value="1"/>
</dbReference>
<keyword evidence="6 8" id="KW-1133">Transmembrane helix</keyword>
<dbReference type="InterPro" id="IPR017871">
    <property type="entry name" value="ABC_transporter-like_CS"/>
</dbReference>
<dbReference type="InterPro" id="IPR039421">
    <property type="entry name" value="Type_1_exporter"/>
</dbReference>
<dbReference type="InterPro" id="IPR003439">
    <property type="entry name" value="ABC_transporter-like_ATP-bd"/>
</dbReference>
<evidence type="ECO:0000256" key="4">
    <source>
        <dbReference type="ARBA" id="ARBA00022741"/>
    </source>
</evidence>
<evidence type="ECO:0000313" key="11">
    <source>
        <dbReference type="EMBL" id="QPJ66102.1"/>
    </source>
</evidence>
<dbReference type="Gene3D" id="1.20.1560.10">
    <property type="entry name" value="ABC transporter type 1, transmembrane domain"/>
    <property type="match status" value="1"/>
</dbReference>
<evidence type="ECO:0000256" key="7">
    <source>
        <dbReference type="ARBA" id="ARBA00023136"/>
    </source>
</evidence>
<dbReference type="InterPro" id="IPR011527">
    <property type="entry name" value="ABC1_TM_dom"/>
</dbReference>
<dbReference type="GO" id="GO:0016887">
    <property type="term" value="F:ATP hydrolysis activity"/>
    <property type="evidence" value="ECO:0007669"/>
    <property type="project" value="InterPro"/>
</dbReference>
<gene>
    <name evidence="11" type="ORF">G3M78_12145</name>
</gene>
<dbReference type="Pfam" id="PF00005">
    <property type="entry name" value="ABC_tran"/>
    <property type="match status" value="1"/>
</dbReference>
<evidence type="ECO:0000256" key="8">
    <source>
        <dbReference type="SAM" id="Phobius"/>
    </source>
</evidence>
<protein>
    <submittedName>
        <fullName evidence="11">ATP-binding cassette domain-containing protein</fullName>
    </submittedName>
</protein>
<dbReference type="InterPro" id="IPR036640">
    <property type="entry name" value="ABC1_TM_sf"/>
</dbReference>
<dbReference type="PROSITE" id="PS50893">
    <property type="entry name" value="ABC_TRANSPORTER_2"/>
    <property type="match status" value="1"/>
</dbReference>
<evidence type="ECO:0000313" key="12">
    <source>
        <dbReference type="Proteomes" id="UP000594464"/>
    </source>
</evidence>
<organism evidence="11 12">
    <name type="scientific">Candidatus Nitrohelix vancouverensis</name>
    <dbReference type="NCBI Taxonomy" id="2705534"/>
    <lineage>
        <taxon>Bacteria</taxon>
        <taxon>Pseudomonadati</taxon>
        <taxon>Nitrospinota/Tectimicrobiota group</taxon>
        <taxon>Nitrospinota</taxon>
        <taxon>Nitrospinia</taxon>
        <taxon>Nitrospinales</taxon>
        <taxon>Nitrospinaceae</taxon>
        <taxon>Candidatus Nitrohelix</taxon>
    </lineage>
</organism>
<feature type="domain" description="ABC transmembrane type-1" evidence="10">
    <location>
        <begin position="22"/>
        <end position="302"/>
    </location>
</feature>
<dbReference type="Gene3D" id="3.40.50.300">
    <property type="entry name" value="P-loop containing nucleotide triphosphate hydrolases"/>
    <property type="match status" value="1"/>
</dbReference>
<dbReference type="PANTHER" id="PTHR43394:SF1">
    <property type="entry name" value="ATP-BINDING CASSETTE SUB-FAMILY B MEMBER 10, MITOCHONDRIAL"/>
    <property type="match status" value="1"/>
</dbReference>
<feature type="transmembrane region" description="Helical" evidence="8">
    <location>
        <begin position="275"/>
        <end position="295"/>
    </location>
</feature>
<keyword evidence="4" id="KW-0547">Nucleotide-binding</keyword>
<keyword evidence="7 8" id="KW-0472">Membrane</keyword>
<dbReference type="InterPro" id="IPR003593">
    <property type="entry name" value="AAA+_ATPase"/>
</dbReference>
<proteinExistence type="predicted"/>
<dbReference type="SMART" id="SM00382">
    <property type="entry name" value="AAA"/>
    <property type="match status" value="1"/>
</dbReference>
<reference evidence="12" key="1">
    <citation type="submission" date="2020-02" db="EMBL/GenBank/DDBJ databases">
        <title>Genomic and physiological characterization of two novel Nitrospinaceae genera.</title>
        <authorList>
            <person name="Mueller A.J."/>
            <person name="Jung M.-Y."/>
            <person name="Strachan C.R."/>
            <person name="Herbold C.W."/>
            <person name="Kirkegaard R.H."/>
            <person name="Daims H."/>
        </authorList>
    </citation>
    <scope>NUCLEOTIDE SEQUENCE [LARGE SCALE GENOMIC DNA]</scope>
</reference>
<feature type="transmembrane region" description="Helical" evidence="8">
    <location>
        <begin position="139"/>
        <end position="155"/>
    </location>
</feature>
<dbReference type="GO" id="GO:0005886">
    <property type="term" value="C:plasma membrane"/>
    <property type="evidence" value="ECO:0007669"/>
    <property type="project" value="UniProtKB-SubCell"/>
</dbReference>
<dbReference type="GO" id="GO:0015421">
    <property type="term" value="F:ABC-type oligopeptide transporter activity"/>
    <property type="evidence" value="ECO:0007669"/>
    <property type="project" value="TreeGrafter"/>
</dbReference>
<feature type="transmembrane region" description="Helical" evidence="8">
    <location>
        <begin position="20"/>
        <end position="41"/>
    </location>
</feature>
<dbReference type="SUPFAM" id="SSF90123">
    <property type="entry name" value="ABC transporter transmembrane region"/>
    <property type="match status" value="1"/>
</dbReference>
<dbReference type="FunFam" id="3.40.50.300:FF:000287">
    <property type="entry name" value="Multidrug ABC transporter ATP-binding protein"/>
    <property type="match status" value="1"/>
</dbReference>
<evidence type="ECO:0000256" key="6">
    <source>
        <dbReference type="ARBA" id="ARBA00022989"/>
    </source>
</evidence>
<keyword evidence="2" id="KW-0813">Transport</keyword>
<feature type="transmembrane region" description="Helical" evidence="8">
    <location>
        <begin position="161"/>
        <end position="179"/>
    </location>
</feature>
<dbReference type="SUPFAM" id="SSF52540">
    <property type="entry name" value="P-loop containing nucleoside triphosphate hydrolases"/>
    <property type="match status" value="1"/>
</dbReference>
<keyword evidence="3 8" id="KW-0812">Transmembrane</keyword>
<feature type="transmembrane region" description="Helical" evidence="8">
    <location>
        <begin position="240"/>
        <end position="263"/>
    </location>
</feature>
<evidence type="ECO:0000256" key="5">
    <source>
        <dbReference type="ARBA" id="ARBA00022840"/>
    </source>
</evidence>
<evidence type="ECO:0000256" key="1">
    <source>
        <dbReference type="ARBA" id="ARBA00004651"/>
    </source>
</evidence>
<dbReference type="PANTHER" id="PTHR43394">
    <property type="entry name" value="ATP-DEPENDENT PERMEASE MDL1, MITOCHONDRIAL"/>
    <property type="match status" value="1"/>
</dbReference>
<name>A0A7T0C3Z1_9BACT</name>
<evidence type="ECO:0000256" key="3">
    <source>
        <dbReference type="ARBA" id="ARBA00022692"/>
    </source>
</evidence>
<dbReference type="AlphaFoldDB" id="A0A7T0C3Z1"/>
<evidence type="ECO:0000259" key="9">
    <source>
        <dbReference type="PROSITE" id="PS50893"/>
    </source>
</evidence>
<dbReference type="CDD" id="cd18552">
    <property type="entry name" value="ABC_6TM_MsbA_like"/>
    <property type="match status" value="1"/>
</dbReference>
<dbReference type="PROSITE" id="PS50929">
    <property type="entry name" value="ABC_TM1F"/>
    <property type="match status" value="1"/>
</dbReference>
<dbReference type="InterPro" id="IPR027417">
    <property type="entry name" value="P-loop_NTPase"/>
</dbReference>
<dbReference type="KEGG" id="nva:G3M78_12145"/>
<dbReference type="Pfam" id="PF00664">
    <property type="entry name" value="ABC_membrane"/>
    <property type="match status" value="1"/>
</dbReference>
<sequence>MNFPLYKRMFGFVRPFLPKLTLAIFFSVIVGAIATSPVPLIQTVFDDIFQEKDYFLLKIVPLGLAGLYLVKAALSYVQNLIIFGISWELIVSVRDKLFTHIHHLPFGFFEKNQVGQLISRIINDVSIMQSTITRLLKEFIQNGIMMIGLLGWLFYMKWDWALMSLVIFPLVVLPISNIARKLKRLSHQGQELLGDLNSTILESFSGVKIVRAFGLEPQEIKKFGKTNDAYLQVMKKNVKYIEITSPLLEFLGIASASVILWYGGSEVLEGRVTQGTFIAFLVALFMLYGPVRLLFRIFANFQVSLAGAERVFAILDMKEEKVREGDLVLNGFHDSIEYRNVSFKYPTRSTLVLDRIDLKVPKSHAIAIVGMSGAGKTTLADLLFRFFDVTQGEILIDGKNIQEYRLASLRNNLALVTQDTFLFNDTIWNNILFGRPEATEEEVIRAAKAAHVHDFVQKLDDKYGTVVGERGLKLSGGQRQRLAIARAILRDAPILVLDEATSSLDSESEKLVQEALHNLMENRTTFVIAHRLSTVKHAHKIIVMDHGRIVETGTHDDLLEHSGLYRKYYDMQFRDKNVDGDSMTQTESHEVQ</sequence>
<dbReference type="EMBL" id="CP048620">
    <property type="protein sequence ID" value="QPJ66102.1"/>
    <property type="molecule type" value="Genomic_DNA"/>
</dbReference>